<feature type="compositionally biased region" description="Polar residues" evidence="1">
    <location>
        <begin position="73"/>
        <end position="95"/>
    </location>
</feature>
<feature type="region of interest" description="Disordered" evidence="1">
    <location>
        <begin position="426"/>
        <end position="452"/>
    </location>
</feature>
<reference evidence="2" key="1">
    <citation type="submission" date="2020-01" db="EMBL/GenBank/DDBJ databases">
        <authorList>
            <consortium name="DOE Joint Genome Institute"/>
            <person name="Haridas S."/>
            <person name="Albert R."/>
            <person name="Binder M."/>
            <person name="Bloem J."/>
            <person name="Labutti K."/>
            <person name="Salamov A."/>
            <person name="Andreopoulos B."/>
            <person name="Baker S.E."/>
            <person name="Barry K."/>
            <person name="Bills G."/>
            <person name="Bluhm B.H."/>
            <person name="Cannon C."/>
            <person name="Castanera R."/>
            <person name="Culley D.E."/>
            <person name="Daum C."/>
            <person name="Ezra D."/>
            <person name="Gonzalez J.B."/>
            <person name="Henrissat B."/>
            <person name="Kuo A."/>
            <person name="Liang C."/>
            <person name="Lipzen A."/>
            <person name="Lutzoni F."/>
            <person name="Magnuson J."/>
            <person name="Mondo S."/>
            <person name="Nolan M."/>
            <person name="Ohm R."/>
            <person name="Pangilinan J."/>
            <person name="Park H.-J."/>
            <person name="Ramirez L."/>
            <person name="Alfaro M."/>
            <person name="Sun H."/>
            <person name="Tritt A."/>
            <person name="Yoshinaga Y."/>
            <person name="Zwiers L.-H."/>
            <person name="Turgeon B.G."/>
            <person name="Goodwin S.B."/>
            <person name="Spatafora J.W."/>
            <person name="Crous P.W."/>
            <person name="Grigoriev I.V."/>
        </authorList>
    </citation>
    <scope>NUCLEOTIDE SEQUENCE</scope>
    <source>
        <strain evidence="2">CBS 394.84</strain>
    </source>
</reference>
<dbReference type="OrthoDB" id="10586107at2759"/>
<proteinExistence type="predicted"/>
<feature type="compositionally biased region" description="Basic and acidic residues" evidence="1">
    <location>
        <begin position="426"/>
        <end position="446"/>
    </location>
</feature>
<sequence length="452" mass="49150">MVDKSTSPHLAADAKRTAPAGTSRAQSKFTSSPTSSRSTPSDPAVSIAKERNPAENASVGPNAGHNSKEDSCETVTNSDTVGPTPVSSNDTSLNAQKARHGPPSNVTATDTTTTDTTEAVDMIQLEKEISIACGALHNNYTKVVIKEEVLKLHVKQPPKKDLGTILRSRNVIRNWAQAALDRGDRQTLLRLHTNVHNPRALISPAKVSTTTKDASSAASSAAPASARGPQARNARTAKQEGEDSLALPTVSRFLSNGNTLKRAASPTPQSHSHSKKKVKESTNGGALVGTLKPQLVPNGLARGGRAPYPPSQPELATFCPHNKDKNLCNRKTCKHWHHDQIKHAKTQGSQDWKSKIKYEVLRKFEKKEISAQYEYDIVSWPPIKPVFGMPCPHEDKGQSCLEGNDCRATHERQIYFATTPGANHWKDGKVIENGKRSHREGKGVEVRRKKRA</sequence>
<dbReference type="AlphaFoldDB" id="A0A9P4GNM5"/>
<dbReference type="GeneID" id="63853938"/>
<feature type="compositionally biased region" description="Low complexity" evidence="1">
    <location>
        <begin position="214"/>
        <end position="226"/>
    </location>
</feature>
<organism evidence="2 3">
    <name type="scientific">Cucurbitaria berberidis CBS 394.84</name>
    <dbReference type="NCBI Taxonomy" id="1168544"/>
    <lineage>
        <taxon>Eukaryota</taxon>
        <taxon>Fungi</taxon>
        <taxon>Dikarya</taxon>
        <taxon>Ascomycota</taxon>
        <taxon>Pezizomycotina</taxon>
        <taxon>Dothideomycetes</taxon>
        <taxon>Pleosporomycetidae</taxon>
        <taxon>Pleosporales</taxon>
        <taxon>Pleosporineae</taxon>
        <taxon>Cucurbitariaceae</taxon>
        <taxon>Cucurbitaria</taxon>
    </lineage>
</organism>
<protein>
    <submittedName>
        <fullName evidence="2">Uncharacterized protein</fullName>
    </submittedName>
</protein>
<evidence type="ECO:0000313" key="3">
    <source>
        <dbReference type="Proteomes" id="UP000800039"/>
    </source>
</evidence>
<feature type="compositionally biased region" description="Low complexity" evidence="1">
    <location>
        <begin position="30"/>
        <end position="43"/>
    </location>
</feature>
<feature type="region of interest" description="Disordered" evidence="1">
    <location>
        <begin position="1"/>
        <end position="112"/>
    </location>
</feature>
<dbReference type="RefSeq" id="XP_040791307.1">
    <property type="nucleotide sequence ID" value="XM_040936688.1"/>
</dbReference>
<accession>A0A9P4GNM5</accession>
<comment type="caution">
    <text evidence="2">The sequence shown here is derived from an EMBL/GenBank/DDBJ whole genome shotgun (WGS) entry which is preliminary data.</text>
</comment>
<gene>
    <name evidence="2" type="ORF">K460DRAFT_404012</name>
</gene>
<name>A0A9P4GNM5_9PLEO</name>
<dbReference type="EMBL" id="ML976615">
    <property type="protein sequence ID" value="KAF1848744.1"/>
    <property type="molecule type" value="Genomic_DNA"/>
</dbReference>
<evidence type="ECO:0000256" key="1">
    <source>
        <dbReference type="SAM" id="MobiDB-lite"/>
    </source>
</evidence>
<keyword evidence="3" id="KW-1185">Reference proteome</keyword>
<dbReference type="Proteomes" id="UP000800039">
    <property type="component" value="Unassembled WGS sequence"/>
</dbReference>
<evidence type="ECO:0000313" key="2">
    <source>
        <dbReference type="EMBL" id="KAF1848744.1"/>
    </source>
</evidence>
<feature type="region of interest" description="Disordered" evidence="1">
    <location>
        <begin position="203"/>
        <end position="291"/>
    </location>
</feature>